<dbReference type="EMBL" id="JBHTBX010000015">
    <property type="protein sequence ID" value="MFC7436220.1"/>
    <property type="molecule type" value="Genomic_DNA"/>
</dbReference>
<sequence length="226" mass="24802">MPVKKPSTDHVPGPMEEAALRAYFARGSAVAVEKGAWKLTALASITVSALVCSALVAVIMQQKVHVLQVAKDTSGSLQVVGEAQTFQADEDTKMAWASSYAALLTEITPAIWQRNVERLQALSVGVAVDQVKDYLQKADNNPPQMLSRFPLFVREYKRYTVNKVADNTYLIRYELTSRPAANVAPIVKTYAMTITLANVGHRTRDDVFRNPAGLAAMNFSISEDNK</sequence>
<protein>
    <submittedName>
        <fullName evidence="6">Type IV secretion system protein</fullName>
    </submittedName>
</protein>
<dbReference type="InterPro" id="IPR035658">
    <property type="entry name" value="TrbF"/>
</dbReference>
<keyword evidence="2" id="KW-0812">Transmembrane</keyword>
<name>A0ABW2RDP4_9BURK</name>
<evidence type="ECO:0000256" key="3">
    <source>
        <dbReference type="ARBA" id="ARBA00022989"/>
    </source>
</evidence>
<organism evidence="6 7">
    <name type="scientific">Hydrogenophaga bisanensis</name>
    <dbReference type="NCBI Taxonomy" id="439611"/>
    <lineage>
        <taxon>Bacteria</taxon>
        <taxon>Pseudomonadati</taxon>
        <taxon>Pseudomonadota</taxon>
        <taxon>Betaproteobacteria</taxon>
        <taxon>Burkholderiales</taxon>
        <taxon>Comamonadaceae</taxon>
        <taxon>Hydrogenophaga</taxon>
    </lineage>
</organism>
<comment type="caution">
    <text evidence="6">The sequence shown here is derived from an EMBL/GenBank/DDBJ whole genome shotgun (WGS) entry which is preliminary data.</text>
</comment>
<dbReference type="InterPro" id="IPR032710">
    <property type="entry name" value="NTF2-like_dom_sf"/>
</dbReference>
<reference evidence="7" key="1">
    <citation type="journal article" date="2019" name="Int. J. Syst. Evol. Microbiol.">
        <title>The Global Catalogue of Microorganisms (GCM) 10K type strain sequencing project: providing services to taxonomists for standard genome sequencing and annotation.</title>
        <authorList>
            <consortium name="The Broad Institute Genomics Platform"/>
            <consortium name="The Broad Institute Genome Sequencing Center for Infectious Disease"/>
            <person name="Wu L."/>
            <person name="Ma J."/>
        </authorList>
    </citation>
    <scope>NUCLEOTIDE SEQUENCE [LARGE SCALE GENOMIC DNA]</scope>
    <source>
        <strain evidence="7">CCUG 54518</strain>
    </source>
</reference>
<gene>
    <name evidence="6" type="ORF">ACFQNJ_17060</name>
</gene>
<proteinExistence type="predicted"/>
<evidence type="ECO:0000313" key="6">
    <source>
        <dbReference type="EMBL" id="MFC7436220.1"/>
    </source>
</evidence>
<comment type="subcellular location">
    <subcellularLocation>
        <location evidence="1">Membrane</location>
        <topology evidence="1">Single-pass membrane protein</topology>
    </subcellularLocation>
</comment>
<dbReference type="SUPFAM" id="SSF54427">
    <property type="entry name" value="NTF2-like"/>
    <property type="match status" value="1"/>
</dbReference>
<dbReference type="InterPro" id="IPR007430">
    <property type="entry name" value="VirB8"/>
</dbReference>
<feature type="domain" description="Bacterial virulence protein VirB8" evidence="5">
    <location>
        <begin position="19"/>
        <end position="224"/>
    </location>
</feature>
<keyword evidence="3" id="KW-1133">Transmembrane helix</keyword>
<dbReference type="Pfam" id="PF04335">
    <property type="entry name" value="VirB8"/>
    <property type="match status" value="1"/>
</dbReference>
<dbReference type="Gene3D" id="3.10.450.230">
    <property type="entry name" value="VirB8 protein"/>
    <property type="match status" value="1"/>
</dbReference>
<evidence type="ECO:0000259" key="5">
    <source>
        <dbReference type="Pfam" id="PF04335"/>
    </source>
</evidence>
<dbReference type="Proteomes" id="UP001596495">
    <property type="component" value="Unassembled WGS sequence"/>
</dbReference>
<evidence type="ECO:0000256" key="2">
    <source>
        <dbReference type="ARBA" id="ARBA00022692"/>
    </source>
</evidence>
<dbReference type="CDD" id="cd16425">
    <property type="entry name" value="TrbF"/>
    <property type="match status" value="1"/>
</dbReference>
<keyword evidence="7" id="KW-1185">Reference proteome</keyword>
<evidence type="ECO:0000256" key="1">
    <source>
        <dbReference type="ARBA" id="ARBA00004167"/>
    </source>
</evidence>
<keyword evidence="4" id="KW-0472">Membrane</keyword>
<accession>A0ABW2RDP4</accession>
<evidence type="ECO:0000256" key="4">
    <source>
        <dbReference type="ARBA" id="ARBA00023136"/>
    </source>
</evidence>
<evidence type="ECO:0000313" key="7">
    <source>
        <dbReference type="Proteomes" id="UP001596495"/>
    </source>
</evidence>
<dbReference type="RefSeq" id="WP_382259709.1">
    <property type="nucleotide sequence ID" value="NZ_JBHTBX010000015.1"/>
</dbReference>